<protein>
    <recommendedName>
        <fullName evidence="4">Vacuolar protein sorting-associated protein 13 DH-like domain-containing protein</fullName>
    </recommendedName>
</protein>
<organism evidence="2 3">
    <name type="scientific">Paramecium pentaurelia</name>
    <dbReference type="NCBI Taxonomy" id="43138"/>
    <lineage>
        <taxon>Eukaryota</taxon>
        <taxon>Sar</taxon>
        <taxon>Alveolata</taxon>
        <taxon>Ciliophora</taxon>
        <taxon>Intramacronucleata</taxon>
        <taxon>Oligohymenophorea</taxon>
        <taxon>Peniculida</taxon>
        <taxon>Parameciidae</taxon>
        <taxon>Paramecium</taxon>
    </lineage>
</organism>
<dbReference type="PANTHER" id="PTHR16166:SF93">
    <property type="entry name" value="INTERMEMBRANE LIPID TRANSFER PROTEIN VPS13"/>
    <property type="match status" value="1"/>
</dbReference>
<comment type="similarity">
    <text evidence="1">Belongs to the VPS13 family.</text>
</comment>
<keyword evidence="3" id="KW-1185">Reference proteome</keyword>
<reference evidence="2" key="1">
    <citation type="submission" date="2021-01" db="EMBL/GenBank/DDBJ databases">
        <authorList>
            <consortium name="Genoscope - CEA"/>
            <person name="William W."/>
        </authorList>
    </citation>
    <scope>NUCLEOTIDE SEQUENCE</scope>
</reference>
<dbReference type="Proteomes" id="UP000689195">
    <property type="component" value="Unassembled WGS sequence"/>
</dbReference>
<evidence type="ECO:0000256" key="1">
    <source>
        <dbReference type="ARBA" id="ARBA00006545"/>
    </source>
</evidence>
<dbReference type="InterPro" id="IPR026847">
    <property type="entry name" value="VPS13"/>
</dbReference>
<name>A0A8S1YQZ4_9CILI</name>
<comment type="caution">
    <text evidence="2">The sequence shown here is derived from an EMBL/GenBank/DDBJ whole genome shotgun (WGS) entry which is preliminary data.</text>
</comment>
<proteinExistence type="inferred from homology"/>
<evidence type="ECO:0000313" key="3">
    <source>
        <dbReference type="Proteomes" id="UP000689195"/>
    </source>
</evidence>
<dbReference type="EMBL" id="CAJJDO010000241">
    <property type="protein sequence ID" value="CAD8214712.1"/>
    <property type="molecule type" value="Genomic_DNA"/>
</dbReference>
<dbReference type="OrthoDB" id="293364at2759"/>
<evidence type="ECO:0000313" key="2">
    <source>
        <dbReference type="EMBL" id="CAD8214712.1"/>
    </source>
</evidence>
<accession>A0A8S1YQZ4</accession>
<gene>
    <name evidence="2" type="ORF">PPENT_87.1.T2410004</name>
</gene>
<evidence type="ECO:0008006" key="4">
    <source>
        <dbReference type="Google" id="ProtNLM"/>
    </source>
</evidence>
<dbReference type="PANTHER" id="PTHR16166">
    <property type="entry name" value="VACUOLAR PROTEIN SORTING-ASSOCIATED PROTEIN VPS13"/>
    <property type="match status" value="1"/>
</dbReference>
<sequence>MNINCKMYQQIYEKNIKMLINYLLQLIIQYILIHKFLNPKDNIIKEKIYQFGLKKVDLVISKIELAINDLIKSKKNTLKFSLRKLFFENEMIDLFSFNIRNNYEIQSLMPELEIELTKKDFQHFITILSYNFLTNNQQDQLFIHDYHIYSKFNPIEIRAILYFENFKLKIVDSGITFQLFQLKVQKKQQIYTVRNQLQTNLISFQLEAKMMKIIKKKSCSSFINLTKAQLRLNLGRNKDNKLQVLNVKQAISYHQIQKNSLLISKILFFLHIAEHYLNILNFIDLDENSFPPEDLIIKKKQVTMINWKGIIAYPNENSKDILVSRGGINYILEKNKNKTSQKLTITNLEVFLCPENEILEYYFCDVVKRHIILPMYAFVGLNEKESQQQLDFSIENLNIQVSYKDFTPIYASYLFQKKQLELQKPIKQNKQQEEKLLLANVQVHQADIVFVPFIESSVPLIQFIIKDYQLSVTKRRNKLCFKHNFSIQKLVLGNLSLSRDHSKDIQGNPQIFTSIVVNESSESPMNVNFTKQNIKQLIELHKRWEQSIQNIYKNVQIKQHSPSRISKNNSIAQSAIEKVVCMSPYIVDNQTGYEIELTIINKTYKNIDTAIVAAYQQLGLKYAEQMEKSVLSIFKQIIYTFREIRMNQDRLNTRYECSIKQPKFQSELKLQINKKILTISSDILFLNNSKSDIELKLINKITQQQLILIVLKNDKKYIPKGYEQSKILVRYSNDGVWSQGMDLQKLILKIGNYNLFINTPCLVLRVKQPALTTQPFKLKFVCPFAIKNLLLLPIDIYFCIEDYCRIEPNQALNISNSQLNKGLKLKIKLPGFQKSQQIELNEQFKQQDFIIRDFLGLELSLQLIPLYEGEGLITIGVDGGFTVQNSLGLDIFYNLNQQREDGCLQFFNSVDNLIITFEQCNQEQIPDKISQPIYTKINGQFLVQIPKENDYMDIIIDVQTIVVHNISQKKIIQTTNCNCQQTKNKSNHIQGSLPDAKSPYFWRKIQGSKYLKFKLKDLSSGSISAKMQGTLNLPLRNSKVLTVWKRIRFKYIIVIESTQKPLYKIINQLNYDICFYQTEIQELNGYIKTNLPIGGIVDYSLDNPGYTRMINLEIYKNRQFSNFVKVELVNSDQTSQYKMADDEIFYLNTSFSLDQRQMIVTISTSEQHNKKLNYDNILNQFSVIIPKLNISIINSYPRDELLAISIQKIEFIQLVGILETIQIKLQDLQIDNNQHFRCTYPVLVTQQNEKLNILFMNALLKRALQINFINYFETVKLAIHPISLRIIEGIFCELESYLKSLEWIEEQKRKQLRVWQKDKSLKQQLCFFDNLQYFPFQLKLSFQQQYLKLAASQAINCDEVSITIKGYSMTNCYTTWDQLMLSSQIYISQQVQLILLGNPIGLIENVQEGFQDLFEMPYNGFVKGPLEGGLGIVKGVGSLTKGVVAGAFNSIAKYLEVQFQAYHNYQQMMTIFITHLLTRTPLQAWNSQFGYRPQFQQCP</sequence>
<dbReference type="GO" id="GO:0045053">
    <property type="term" value="P:protein retention in Golgi apparatus"/>
    <property type="evidence" value="ECO:0007669"/>
    <property type="project" value="TreeGrafter"/>
</dbReference>
<dbReference type="GO" id="GO:0006623">
    <property type="term" value="P:protein targeting to vacuole"/>
    <property type="evidence" value="ECO:0007669"/>
    <property type="project" value="TreeGrafter"/>
</dbReference>